<evidence type="ECO:0000313" key="3">
    <source>
        <dbReference type="Proteomes" id="UP001596500"/>
    </source>
</evidence>
<gene>
    <name evidence="2" type="ORF">ACFQNG_19845</name>
</gene>
<evidence type="ECO:0008006" key="4">
    <source>
        <dbReference type="Google" id="ProtNLM"/>
    </source>
</evidence>
<accession>A0ABW2RQN4</accession>
<dbReference type="EMBL" id="JBHTBW010000084">
    <property type="protein sequence ID" value="MFC7443313.1"/>
    <property type="molecule type" value="Genomic_DNA"/>
</dbReference>
<keyword evidence="1" id="KW-0812">Transmembrane</keyword>
<name>A0ABW2RQN4_9BACL</name>
<keyword evidence="3" id="KW-1185">Reference proteome</keyword>
<reference evidence="3" key="1">
    <citation type="journal article" date="2019" name="Int. J. Syst. Evol. Microbiol.">
        <title>The Global Catalogue of Microorganisms (GCM) 10K type strain sequencing project: providing services to taxonomists for standard genome sequencing and annotation.</title>
        <authorList>
            <consortium name="The Broad Institute Genomics Platform"/>
            <consortium name="The Broad Institute Genome Sequencing Center for Infectious Disease"/>
            <person name="Wu L."/>
            <person name="Ma J."/>
        </authorList>
    </citation>
    <scope>NUCLEOTIDE SEQUENCE [LARGE SCALE GENOMIC DNA]</scope>
    <source>
        <strain evidence="3">CGMCC 1.12942</strain>
    </source>
</reference>
<keyword evidence="1" id="KW-1133">Transmembrane helix</keyword>
<evidence type="ECO:0000313" key="2">
    <source>
        <dbReference type="EMBL" id="MFC7443313.1"/>
    </source>
</evidence>
<feature type="transmembrane region" description="Helical" evidence="1">
    <location>
        <begin position="20"/>
        <end position="51"/>
    </location>
</feature>
<comment type="caution">
    <text evidence="2">The sequence shown here is derived from an EMBL/GenBank/DDBJ whole genome shotgun (WGS) entry which is preliminary data.</text>
</comment>
<sequence>MEPTQIQSDLKRFPERNKEAQVALVLGIVGVFSSFVFALAGIICGLIGLIMGLRGRKSEKGNLAVVGIVLSGLAMGFSFLHALLKAVLMTAFQH</sequence>
<keyword evidence="1" id="KW-0472">Membrane</keyword>
<organism evidence="2 3">
    <name type="scientific">Laceyella putida</name>
    <dbReference type="NCBI Taxonomy" id="110101"/>
    <lineage>
        <taxon>Bacteria</taxon>
        <taxon>Bacillati</taxon>
        <taxon>Bacillota</taxon>
        <taxon>Bacilli</taxon>
        <taxon>Bacillales</taxon>
        <taxon>Thermoactinomycetaceae</taxon>
        <taxon>Laceyella</taxon>
    </lineage>
</organism>
<feature type="transmembrane region" description="Helical" evidence="1">
    <location>
        <begin position="63"/>
        <end position="84"/>
    </location>
</feature>
<protein>
    <recommendedName>
        <fullName evidence="4">DUF4190 domain-containing protein</fullName>
    </recommendedName>
</protein>
<dbReference type="Proteomes" id="UP001596500">
    <property type="component" value="Unassembled WGS sequence"/>
</dbReference>
<proteinExistence type="predicted"/>
<evidence type="ECO:0000256" key="1">
    <source>
        <dbReference type="SAM" id="Phobius"/>
    </source>
</evidence>
<dbReference type="RefSeq" id="WP_379867641.1">
    <property type="nucleotide sequence ID" value="NZ_JBHTBW010000084.1"/>
</dbReference>